<keyword evidence="8" id="KW-1185">Reference proteome</keyword>
<comment type="caution">
    <text evidence="7">The sequence shown here is derived from an EMBL/GenBank/DDBJ whole genome shotgun (WGS) entry which is preliminary data.</text>
</comment>
<feature type="region of interest" description="Disordered" evidence="5">
    <location>
        <begin position="1082"/>
        <end position="1272"/>
    </location>
</feature>
<dbReference type="EMBL" id="JAAAHY010000011">
    <property type="protein sequence ID" value="KAF9968662.1"/>
    <property type="molecule type" value="Genomic_DNA"/>
</dbReference>
<dbReference type="GO" id="GO:0010571">
    <property type="term" value="P:positive regulation of nuclear cell cycle DNA replication"/>
    <property type="evidence" value="ECO:0007669"/>
    <property type="project" value="TreeGrafter"/>
</dbReference>
<dbReference type="OrthoDB" id="21380at2759"/>
<evidence type="ECO:0000256" key="2">
    <source>
        <dbReference type="ARBA" id="ARBA00022771"/>
    </source>
</evidence>
<dbReference type="GO" id="GO:1901987">
    <property type="term" value="P:regulation of cell cycle phase transition"/>
    <property type="evidence" value="ECO:0007669"/>
    <property type="project" value="TreeGrafter"/>
</dbReference>
<dbReference type="InterPro" id="IPR051590">
    <property type="entry name" value="Replication_Regulatory_Kinase"/>
</dbReference>
<feature type="compositionally biased region" description="Polar residues" evidence="5">
    <location>
        <begin position="1082"/>
        <end position="1097"/>
    </location>
</feature>
<evidence type="ECO:0000259" key="6">
    <source>
        <dbReference type="PROSITE" id="PS51265"/>
    </source>
</evidence>
<dbReference type="PANTHER" id="PTHR15375">
    <property type="entry name" value="ACTIVATOR OF S-PHASE KINASE-RELATED"/>
    <property type="match status" value="1"/>
</dbReference>
<feature type="region of interest" description="Disordered" evidence="5">
    <location>
        <begin position="1040"/>
        <end position="1069"/>
    </location>
</feature>
<dbReference type="GO" id="GO:0003676">
    <property type="term" value="F:nucleic acid binding"/>
    <property type="evidence" value="ECO:0007669"/>
    <property type="project" value="InterPro"/>
</dbReference>
<dbReference type="Pfam" id="PF08630">
    <property type="entry name" value="Dfp1_Him1_M"/>
    <property type="match status" value="1"/>
</dbReference>
<dbReference type="PROSITE" id="PS51265">
    <property type="entry name" value="ZF_DBF4"/>
    <property type="match status" value="1"/>
</dbReference>
<dbReference type="InterPro" id="IPR036420">
    <property type="entry name" value="BRCT_dom_sf"/>
</dbReference>
<feature type="compositionally biased region" description="Polar residues" evidence="5">
    <location>
        <begin position="1208"/>
        <end position="1224"/>
    </location>
</feature>
<feature type="compositionally biased region" description="Polar residues" evidence="5">
    <location>
        <begin position="1044"/>
        <end position="1058"/>
    </location>
</feature>
<dbReference type="PANTHER" id="PTHR15375:SF26">
    <property type="entry name" value="PROTEIN CHIFFON"/>
    <property type="match status" value="1"/>
</dbReference>
<accession>A0A9P6JFC4</accession>
<dbReference type="SMART" id="SM00586">
    <property type="entry name" value="ZnF_DBF"/>
    <property type="match status" value="1"/>
</dbReference>
<evidence type="ECO:0000256" key="4">
    <source>
        <dbReference type="PROSITE-ProRule" id="PRU00600"/>
    </source>
</evidence>
<feature type="compositionally biased region" description="Acidic residues" evidence="5">
    <location>
        <begin position="823"/>
        <end position="838"/>
    </location>
</feature>
<dbReference type="InterPro" id="IPR038545">
    <property type="entry name" value="Znf_DBF_sf"/>
</dbReference>
<reference evidence="7" key="1">
    <citation type="journal article" date="2020" name="Fungal Divers.">
        <title>Resolving the Mortierellaceae phylogeny through synthesis of multi-gene phylogenetics and phylogenomics.</title>
        <authorList>
            <person name="Vandepol N."/>
            <person name="Liber J."/>
            <person name="Desiro A."/>
            <person name="Na H."/>
            <person name="Kennedy M."/>
            <person name="Barry K."/>
            <person name="Grigoriev I.V."/>
            <person name="Miller A.N."/>
            <person name="O'Donnell K."/>
            <person name="Stajich J.E."/>
            <person name="Bonito G."/>
        </authorList>
    </citation>
    <scope>NUCLEOTIDE SEQUENCE</scope>
    <source>
        <strain evidence="7">CK1249</strain>
    </source>
</reference>
<feature type="compositionally biased region" description="Polar residues" evidence="5">
    <location>
        <begin position="162"/>
        <end position="172"/>
    </location>
</feature>
<feature type="region of interest" description="Disordered" evidence="5">
    <location>
        <begin position="944"/>
        <end position="970"/>
    </location>
</feature>
<feature type="domain" description="DBF4-type" evidence="6">
    <location>
        <begin position="629"/>
        <end position="678"/>
    </location>
</feature>
<feature type="region of interest" description="Disordered" evidence="5">
    <location>
        <begin position="158"/>
        <end position="177"/>
    </location>
</feature>
<keyword evidence="1" id="KW-0479">Metal-binding</keyword>
<dbReference type="Gene3D" id="6.10.250.3410">
    <property type="entry name" value="DBF zinc finger"/>
    <property type="match status" value="1"/>
</dbReference>
<protein>
    <recommendedName>
        <fullName evidence="6">DBF4-type domain-containing protein</fullName>
    </recommendedName>
</protein>
<name>A0A9P6JFC4_MORAP</name>
<feature type="compositionally biased region" description="Polar residues" evidence="5">
    <location>
        <begin position="719"/>
        <end position="733"/>
    </location>
</feature>
<dbReference type="GO" id="GO:0031431">
    <property type="term" value="C:Dbf4-dependent protein kinase complex"/>
    <property type="evidence" value="ECO:0007669"/>
    <property type="project" value="TreeGrafter"/>
</dbReference>
<feature type="compositionally biased region" description="Polar residues" evidence="5">
    <location>
        <begin position="1249"/>
        <end position="1269"/>
    </location>
</feature>
<feature type="region of interest" description="Disordered" evidence="5">
    <location>
        <begin position="278"/>
        <end position="310"/>
    </location>
</feature>
<feature type="compositionally biased region" description="Low complexity" evidence="5">
    <location>
        <begin position="1320"/>
        <end position="1337"/>
    </location>
</feature>
<evidence type="ECO:0000313" key="8">
    <source>
        <dbReference type="Proteomes" id="UP000738359"/>
    </source>
</evidence>
<dbReference type="Pfam" id="PF07535">
    <property type="entry name" value="zf-DBF"/>
    <property type="match status" value="1"/>
</dbReference>
<dbReference type="GO" id="GO:0043539">
    <property type="term" value="F:protein serine/threonine kinase activator activity"/>
    <property type="evidence" value="ECO:0007669"/>
    <property type="project" value="TreeGrafter"/>
</dbReference>
<evidence type="ECO:0000256" key="3">
    <source>
        <dbReference type="ARBA" id="ARBA00022833"/>
    </source>
</evidence>
<feature type="region of interest" description="Disordered" evidence="5">
    <location>
        <begin position="1299"/>
        <end position="1383"/>
    </location>
</feature>
<organism evidence="7 8">
    <name type="scientific">Mortierella alpina</name>
    <name type="common">Oleaginous fungus</name>
    <name type="synonym">Mortierella renispora</name>
    <dbReference type="NCBI Taxonomy" id="64518"/>
    <lineage>
        <taxon>Eukaryota</taxon>
        <taxon>Fungi</taxon>
        <taxon>Fungi incertae sedis</taxon>
        <taxon>Mucoromycota</taxon>
        <taxon>Mortierellomycotina</taxon>
        <taxon>Mortierellomycetes</taxon>
        <taxon>Mortierellales</taxon>
        <taxon>Mortierellaceae</taxon>
        <taxon>Mortierella</taxon>
    </lineage>
</organism>
<keyword evidence="3" id="KW-0862">Zinc</keyword>
<evidence type="ECO:0000256" key="5">
    <source>
        <dbReference type="SAM" id="MobiDB-lite"/>
    </source>
</evidence>
<proteinExistence type="predicted"/>
<dbReference type="InterPro" id="IPR006572">
    <property type="entry name" value="Znf_DBF"/>
</dbReference>
<dbReference type="GO" id="GO:0008270">
    <property type="term" value="F:zinc ion binding"/>
    <property type="evidence" value="ECO:0007669"/>
    <property type="project" value="UniProtKB-KW"/>
</dbReference>
<feature type="region of interest" description="Disordered" evidence="5">
    <location>
        <begin position="820"/>
        <end position="870"/>
    </location>
</feature>
<sequence length="1397" mass="153253">MTDRAANTASMRVPLQESHGQNINNHRRQNLSNITNHNVANKFAPDGNMTKPMFVAPFSRRGPSMNATIAEDRDMARPRIALQQKPLNSNTANIRALQPLSNSAYKPKPTAPAPSLAPLASKHSTLSYPTREAKFTQAPHHPNTHYGVRSAAPSYPARGDTIVQSQPSYSQHNVRHSVPSHTVKTSTTFEPQAPEASVKDDAAAQDPLQIQASAPEYGSKEWIDGLVRILPRCKFYFDCVDQAMASRLTKALHHYHAHVTMFFSLDVTHIVTTNYIPRSKTPSHHTPLQRPTTPMPSPSFVPGKLPMKPLALPPNSNTESNILVKALSHGIKIWSLERMVNLINPLVGGRIAKTGQQLENRNLQDFLQHEKVYGLTTTQNDDSPRAEYHVLKDHYLLVEDVSGHYRTIIAQEFPKEVPKYGGTPWPRLYVQSHSNRSPFVFAHDRSKSTKKPDETVNDKDETLKDAEVAQKGQEAPAGSNTAAGDTRMMPSVPASGIINSVTSNAISTTSAMGKPVAVQGLQNTLDQLGKRVLNATKGEAGIPPVVKTSEFVHPGSIFRANRTTTDTDLNRLKRQPLGAVDLNTVAPEESKQPPAEPVQDRLSATALDAHQPKERQAEENATQTAAPKDYRNKGYCENCRQLYDDFNAHTATPEHRRYAHDSSKFAQLDKLLMALQRKPKAVSAHTVAEAKGQEQAPGENGSPPLVVGVGAQHAEPTLDTVQPTSTSTAAHSETQNRSERCSKSRLPAVVRDTPPQNIEVARTVVRKRVVEPVAKRAEIQRATKDDLEVVHETVEEQNNEDQAEDADDFDDQLSSEMSRLDVTEADDQDAADAADAENDDRLVQIPSILSTADDAPRSARMSGDSSVPNKHHRLRVKPAFYDRLRLPYSDMGTASESQCLSVADTDATQPDERFLECSGMNSMHTSQITDPVPQIELAISLTDGPEASEDPAADDFKLDETNESDKEGSDDAVALLKSPSAGRGAFAKAQGAMLRQAMGLALGQAAGGQDLMAPPERGVTSGLFRGALKRKLENVLAEERGCEWSSQVAATANSQTPGTPRPQQPSTRPIVYDDSLRSRLLQQSTTPQRPVSWPNQRPFSTLPLPPAPPSFASPKQLSHHRRSQQPSPGYHHHHQRHVGTDDTSDTIPIPSFAGSEADGSALERYDSDVRSMGSSTGGYPTTPLAQHRAAYSHHQQHQQYSSHRSHSNQHGIPQVLRSNPQYHSSPPVPRHTLPVHAQPSRRGVEITVNDRNSTQSPRSAVQTSPTSPLSYHDYDMPMQHLYHPATAMATATATATAKATASTPTAAHHPRSQSPADSTYSGSGYSSPSRSPSQRSQFYRMQKIPTMSHAEQERERCYHHYRGNRLPESAGQKKVKSSSGLEDEFEEYGEGCMVYIE</sequence>
<dbReference type="InterPro" id="IPR013939">
    <property type="entry name" value="Regulatory_Dfp1/Him1"/>
</dbReference>
<gene>
    <name evidence="7" type="ORF">BGZ70_000507</name>
</gene>
<feature type="region of interest" description="Disordered" evidence="5">
    <location>
        <begin position="466"/>
        <end position="489"/>
    </location>
</feature>
<feature type="region of interest" description="Disordered" evidence="5">
    <location>
        <begin position="684"/>
        <end position="748"/>
    </location>
</feature>
<feature type="compositionally biased region" description="Basic and acidic residues" evidence="5">
    <location>
        <begin position="954"/>
        <end position="969"/>
    </location>
</feature>
<evidence type="ECO:0000313" key="7">
    <source>
        <dbReference type="EMBL" id="KAF9968662.1"/>
    </source>
</evidence>
<dbReference type="FunFam" id="6.10.250.3410:FF:000001">
    <property type="entry name" value="Protein DBF4 homolog A"/>
    <property type="match status" value="1"/>
</dbReference>
<keyword evidence="2 4" id="KW-0863">Zinc-finger</keyword>
<dbReference type="Gene3D" id="3.40.50.10190">
    <property type="entry name" value="BRCT domain"/>
    <property type="match status" value="1"/>
</dbReference>
<dbReference type="Proteomes" id="UP000738359">
    <property type="component" value="Unassembled WGS sequence"/>
</dbReference>
<evidence type="ECO:0000256" key="1">
    <source>
        <dbReference type="ARBA" id="ARBA00022723"/>
    </source>
</evidence>